<dbReference type="Gene3D" id="3.40.50.720">
    <property type="entry name" value="NAD(P)-binding Rossmann-like Domain"/>
    <property type="match status" value="1"/>
</dbReference>
<feature type="domain" description="Homoserine dehydrogenase catalytic" evidence="16">
    <location>
        <begin position="137"/>
        <end position="316"/>
    </location>
</feature>
<keyword evidence="13 14" id="KW-0521">NADP</keyword>
<evidence type="ECO:0000256" key="13">
    <source>
        <dbReference type="PIRSR" id="PIRSR036497-2"/>
    </source>
</evidence>
<keyword evidence="7 14" id="KW-0791">Threonine biosynthesis</keyword>
<dbReference type="SUPFAM" id="SSF55347">
    <property type="entry name" value="Glyceraldehyde-3-phosphate dehydrogenase-like, C-terminal domain"/>
    <property type="match status" value="1"/>
</dbReference>
<dbReference type="InterPro" id="IPR019811">
    <property type="entry name" value="HDH_CS"/>
</dbReference>
<evidence type="ECO:0000256" key="3">
    <source>
        <dbReference type="ARBA" id="ARBA00006753"/>
    </source>
</evidence>
<dbReference type="GO" id="GO:0050661">
    <property type="term" value="F:NADP binding"/>
    <property type="evidence" value="ECO:0007669"/>
    <property type="project" value="InterPro"/>
</dbReference>
<dbReference type="InterPro" id="IPR022697">
    <property type="entry name" value="HDH_short"/>
</dbReference>
<reference evidence="18 19" key="1">
    <citation type="journal article" date="2016" name="Appl. Environ. Microbiol.">
        <title>Function and Phylogeny of Bacterial Butyryl Coenzyme A:Acetate Transferases and Their Diversity in the Proximal Colon of Swine.</title>
        <authorList>
            <person name="Trachsel J."/>
            <person name="Bayles D.O."/>
            <person name="Looft T."/>
            <person name="Levine U.Y."/>
            <person name="Allen H.K."/>
        </authorList>
    </citation>
    <scope>NUCLEOTIDE SEQUENCE [LARGE SCALE GENOMIC DNA]</scope>
    <source>
        <strain evidence="18 19">68-3-10</strain>
    </source>
</reference>
<evidence type="ECO:0000256" key="4">
    <source>
        <dbReference type="ARBA" id="ARBA00013213"/>
    </source>
</evidence>
<evidence type="ECO:0000256" key="10">
    <source>
        <dbReference type="ARBA" id="ARBA00023167"/>
    </source>
</evidence>
<sequence>MKKINIGILGLGTVGGGTYDILRDNRDVICRRTGVDYEVTRILEINQKAVEAHGVDPSVVTQNVDDILSADDIDIVVESLGGIEPSSSWMLKALENGKNVVTPNKAAVAANYGKLKKAAEDSGVQIRIEACVGGGIPALTAITEALAGNVFTEVMGILNGTTNYILTKMGDEGLSYDDVLKDAQAKGFAEADPTADVEGIDVANKLSILMALAFDRYVPPQDIPTVGITGVTMDDIAAARERGCKIKLIAKAAVANDGGLSFEIRPMEIPLDHPLAGVNNEFNAIYITGNAVDEVMFYGKGAGALPTGSAIVGDIISIMRTEALK</sequence>
<dbReference type="PIRSF" id="PIRSF036497">
    <property type="entry name" value="HDH_short"/>
    <property type="match status" value="1"/>
</dbReference>
<comment type="caution">
    <text evidence="18">The sequence shown here is derived from an EMBL/GenBank/DDBJ whole genome shotgun (WGS) entry which is preliminary data.</text>
</comment>
<evidence type="ECO:0000256" key="15">
    <source>
        <dbReference type="RuleBase" id="RU004171"/>
    </source>
</evidence>
<dbReference type="Pfam" id="PF00742">
    <property type="entry name" value="Homoserine_dh"/>
    <property type="match status" value="1"/>
</dbReference>
<feature type="binding site" evidence="13">
    <location>
        <position position="105"/>
    </location>
    <ligand>
        <name>NADPH</name>
        <dbReference type="ChEBI" id="CHEBI:57783"/>
    </ligand>
</feature>
<evidence type="ECO:0000256" key="1">
    <source>
        <dbReference type="ARBA" id="ARBA00005056"/>
    </source>
</evidence>
<dbReference type="NCBIfam" id="NF004976">
    <property type="entry name" value="PRK06349.1"/>
    <property type="match status" value="1"/>
</dbReference>
<dbReference type="UniPathway" id="UPA00051">
    <property type="reaction ID" value="UER00465"/>
</dbReference>
<evidence type="ECO:0000259" key="16">
    <source>
        <dbReference type="Pfam" id="PF00742"/>
    </source>
</evidence>
<keyword evidence="8 14" id="KW-0560">Oxidoreductase</keyword>
<accession>A0A1Q9JEJ2</accession>
<evidence type="ECO:0000256" key="7">
    <source>
        <dbReference type="ARBA" id="ARBA00022697"/>
    </source>
</evidence>
<dbReference type="InterPro" id="IPR005106">
    <property type="entry name" value="Asp/hSer_DH_NAD-bd"/>
</dbReference>
<feature type="active site" description="Proton donor" evidence="12">
    <location>
        <position position="205"/>
    </location>
</feature>
<keyword evidence="6 14" id="KW-0028">Amino-acid biosynthesis</keyword>
<keyword evidence="19" id="KW-1185">Reference proteome</keyword>
<evidence type="ECO:0000259" key="17">
    <source>
        <dbReference type="Pfam" id="PF03447"/>
    </source>
</evidence>
<dbReference type="GO" id="GO:0004412">
    <property type="term" value="F:homoserine dehydrogenase activity"/>
    <property type="evidence" value="ECO:0007669"/>
    <property type="project" value="UniProtKB-EC"/>
</dbReference>
<keyword evidence="9" id="KW-0915">Sodium</keyword>
<comment type="pathway">
    <text evidence="1 14">Amino-acid biosynthesis; L-threonine biosynthesis; L-threonine from L-aspartate: step 3/5.</text>
</comment>
<dbReference type="GO" id="GO:0009086">
    <property type="term" value="P:methionine biosynthetic process"/>
    <property type="evidence" value="ECO:0007669"/>
    <property type="project" value="UniProtKB-KW"/>
</dbReference>
<organism evidence="18 19">
    <name type="scientific">Hornefia porci</name>
    <dbReference type="NCBI Taxonomy" id="2652292"/>
    <lineage>
        <taxon>Bacteria</taxon>
        <taxon>Bacillati</taxon>
        <taxon>Bacillota</taxon>
        <taxon>Clostridia</taxon>
        <taxon>Peptostreptococcales</taxon>
        <taxon>Anaerovoracaceae</taxon>
        <taxon>Hornefia</taxon>
    </lineage>
</organism>
<evidence type="ECO:0000313" key="18">
    <source>
        <dbReference type="EMBL" id="OLR54662.1"/>
    </source>
</evidence>
<comment type="similarity">
    <text evidence="3 15">Belongs to the homoserine dehydrogenase family.</text>
</comment>
<dbReference type="RefSeq" id="WP_075711682.1">
    <property type="nucleotide sequence ID" value="NZ_MJIE01000001.1"/>
</dbReference>
<proteinExistence type="inferred from homology"/>
<protein>
    <recommendedName>
        <fullName evidence="5 14">Homoserine dehydrogenase</fullName>
        <ecNumber evidence="4 14">1.1.1.3</ecNumber>
    </recommendedName>
</protein>
<evidence type="ECO:0000256" key="2">
    <source>
        <dbReference type="ARBA" id="ARBA00005062"/>
    </source>
</evidence>
<dbReference type="FunFam" id="3.30.360.10:FF:000005">
    <property type="entry name" value="Homoserine dehydrogenase"/>
    <property type="match status" value="1"/>
</dbReference>
<dbReference type="PANTHER" id="PTHR43331">
    <property type="entry name" value="HOMOSERINE DEHYDROGENASE"/>
    <property type="match status" value="1"/>
</dbReference>
<dbReference type="PANTHER" id="PTHR43331:SF1">
    <property type="entry name" value="HOMOSERINE DEHYDROGENASE"/>
    <property type="match status" value="1"/>
</dbReference>
<evidence type="ECO:0000256" key="8">
    <source>
        <dbReference type="ARBA" id="ARBA00023002"/>
    </source>
</evidence>
<dbReference type="InterPro" id="IPR036291">
    <property type="entry name" value="NAD(P)-bd_dom_sf"/>
</dbReference>
<dbReference type="SUPFAM" id="SSF51735">
    <property type="entry name" value="NAD(P)-binding Rossmann-fold domains"/>
    <property type="match status" value="1"/>
</dbReference>
<dbReference type="EC" id="1.1.1.3" evidence="4 14"/>
<dbReference type="Proteomes" id="UP000187404">
    <property type="component" value="Unassembled WGS sequence"/>
</dbReference>
<feature type="binding site" evidence="13">
    <location>
        <position position="190"/>
    </location>
    <ligand>
        <name>L-homoserine</name>
        <dbReference type="ChEBI" id="CHEBI:57476"/>
    </ligand>
</feature>
<dbReference type="Gene3D" id="3.30.360.10">
    <property type="entry name" value="Dihydrodipicolinate Reductase, domain 2"/>
    <property type="match status" value="1"/>
</dbReference>
<keyword evidence="10 14" id="KW-0486">Methionine biosynthesis</keyword>
<dbReference type="UniPathway" id="UPA00050">
    <property type="reaction ID" value="UER00063"/>
</dbReference>
<evidence type="ECO:0000256" key="5">
    <source>
        <dbReference type="ARBA" id="ARBA00013376"/>
    </source>
</evidence>
<dbReference type="STRING" id="1261640.BHK98_00280"/>
<evidence type="ECO:0000256" key="12">
    <source>
        <dbReference type="PIRSR" id="PIRSR036497-1"/>
    </source>
</evidence>
<gene>
    <name evidence="18" type="ORF">BHK98_00280</name>
</gene>
<dbReference type="OrthoDB" id="9808167at2"/>
<feature type="binding site" evidence="13">
    <location>
        <begin position="10"/>
        <end position="15"/>
    </location>
    <ligand>
        <name>NADP(+)</name>
        <dbReference type="ChEBI" id="CHEBI:58349"/>
    </ligand>
</feature>
<evidence type="ECO:0000256" key="9">
    <source>
        <dbReference type="ARBA" id="ARBA00023053"/>
    </source>
</evidence>
<comment type="pathway">
    <text evidence="2 14">Amino-acid biosynthesis; L-methionine biosynthesis via de novo pathway; L-homoserine from L-aspartate: step 3/3.</text>
</comment>
<name>A0A1Q9JEJ2_9FIRM</name>
<dbReference type="AlphaFoldDB" id="A0A1Q9JEJ2"/>
<dbReference type="EMBL" id="MJIE01000001">
    <property type="protein sequence ID" value="OLR54662.1"/>
    <property type="molecule type" value="Genomic_DNA"/>
</dbReference>
<feature type="domain" description="Aspartate/homoserine dehydrogenase NAD-binding" evidence="17">
    <location>
        <begin position="10"/>
        <end position="129"/>
    </location>
</feature>
<evidence type="ECO:0000256" key="11">
    <source>
        <dbReference type="ARBA" id="ARBA00048841"/>
    </source>
</evidence>
<dbReference type="InterPro" id="IPR001342">
    <property type="entry name" value="HDH_cat"/>
</dbReference>
<dbReference type="GO" id="GO:0009088">
    <property type="term" value="P:threonine biosynthetic process"/>
    <property type="evidence" value="ECO:0007669"/>
    <property type="project" value="UniProtKB-UniPathway"/>
</dbReference>
<evidence type="ECO:0000313" key="19">
    <source>
        <dbReference type="Proteomes" id="UP000187404"/>
    </source>
</evidence>
<dbReference type="Pfam" id="PF03447">
    <property type="entry name" value="NAD_binding_3"/>
    <property type="match status" value="1"/>
</dbReference>
<evidence type="ECO:0000256" key="6">
    <source>
        <dbReference type="ARBA" id="ARBA00022605"/>
    </source>
</evidence>
<comment type="catalytic activity">
    <reaction evidence="11">
        <text>L-homoserine + NADP(+) = L-aspartate 4-semialdehyde + NADPH + H(+)</text>
        <dbReference type="Rhea" id="RHEA:15761"/>
        <dbReference type="ChEBI" id="CHEBI:15378"/>
        <dbReference type="ChEBI" id="CHEBI:57476"/>
        <dbReference type="ChEBI" id="CHEBI:57783"/>
        <dbReference type="ChEBI" id="CHEBI:58349"/>
        <dbReference type="ChEBI" id="CHEBI:537519"/>
        <dbReference type="EC" id="1.1.1.3"/>
    </reaction>
    <physiologicalReaction direction="right-to-left" evidence="11">
        <dbReference type="Rhea" id="RHEA:15763"/>
    </physiologicalReaction>
</comment>
<evidence type="ECO:0000256" key="14">
    <source>
        <dbReference type="RuleBase" id="RU000579"/>
    </source>
</evidence>
<dbReference type="PROSITE" id="PS01042">
    <property type="entry name" value="HOMOSER_DHGENASE"/>
    <property type="match status" value="1"/>
</dbReference>